<gene>
    <name evidence="1" type="ORF">J2Z43_001994</name>
</gene>
<name>A0ABS4ECC7_9FIRM</name>
<dbReference type="EMBL" id="JAGGJX010000003">
    <property type="protein sequence ID" value="MBP1855599.1"/>
    <property type="molecule type" value="Genomic_DNA"/>
</dbReference>
<reference evidence="1 2" key="1">
    <citation type="submission" date="2021-03" db="EMBL/GenBank/DDBJ databases">
        <title>Genomic Encyclopedia of Type Strains, Phase IV (KMG-IV): sequencing the most valuable type-strain genomes for metagenomic binning, comparative biology and taxonomic classification.</title>
        <authorList>
            <person name="Goeker M."/>
        </authorList>
    </citation>
    <scope>NUCLEOTIDE SEQUENCE [LARGE SCALE GENOMIC DNA]</scope>
    <source>
        <strain evidence="1 2">DSM 1289</strain>
    </source>
</reference>
<sequence>MLRQTPCEHEHAHEFTRTPVTETERRGKDKVFIYYDVYFCESCGCTFKIITDIEVKINYYKWI</sequence>
<accession>A0ABS4ECC7</accession>
<comment type="caution">
    <text evidence="1">The sequence shown here is derived from an EMBL/GenBank/DDBJ whole genome shotgun (WGS) entry which is preliminary data.</text>
</comment>
<proteinExistence type="predicted"/>
<dbReference type="RefSeq" id="WP_209457012.1">
    <property type="nucleotide sequence ID" value="NZ_BAAACS010000011.1"/>
</dbReference>
<organism evidence="1 2">
    <name type="scientific">Metaclostridioides mangenotii</name>
    <dbReference type="NCBI Taxonomy" id="1540"/>
    <lineage>
        <taxon>Bacteria</taxon>
        <taxon>Bacillati</taxon>
        <taxon>Bacillota</taxon>
        <taxon>Clostridia</taxon>
        <taxon>Peptostreptococcales</taxon>
        <taxon>Peptostreptococcaceae</taxon>
        <taxon>Metaclostridioides</taxon>
    </lineage>
</organism>
<keyword evidence="2" id="KW-1185">Reference proteome</keyword>
<evidence type="ECO:0000313" key="1">
    <source>
        <dbReference type="EMBL" id="MBP1855599.1"/>
    </source>
</evidence>
<protein>
    <submittedName>
        <fullName evidence="1">Uncharacterized protein</fullName>
    </submittedName>
</protein>
<dbReference type="Proteomes" id="UP000767291">
    <property type="component" value="Unassembled WGS sequence"/>
</dbReference>
<evidence type="ECO:0000313" key="2">
    <source>
        <dbReference type="Proteomes" id="UP000767291"/>
    </source>
</evidence>